<evidence type="ECO:0000256" key="11">
    <source>
        <dbReference type="ARBA" id="ARBA00023180"/>
    </source>
</evidence>
<evidence type="ECO:0000256" key="8">
    <source>
        <dbReference type="ARBA" id="ARBA00023136"/>
    </source>
</evidence>
<dbReference type="Proteomes" id="UP000822369">
    <property type="component" value="Chromosome 14"/>
</dbReference>
<dbReference type="SUPFAM" id="SSF48726">
    <property type="entry name" value="Immunoglobulin"/>
    <property type="match status" value="1"/>
</dbReference>
<evidence type="ECO:0000256" key="2">
    <source>
        <dbReference type="ARBA" id="ARBA00022475"/>
    </source>
</evidence>
<keyword evidence="12" id="KW-0449">Lipoprotein</keyword>
<keyword evidence="13" id="KW-0393">Immunoglobulin domain</keyword>
<comment type="caution">
    <text evidence="16">The sequence shown here is derived from an EMBL/GenBank/DDBJ whole genome shotgun (WGS) entry which is preliminary data.</text>
</comment>
<evidence type="ECO:0000313" key="16">
    <source>
        <dbReference type="EMBL" id="KAF7208249.1"/>
    </source>
</evidence>
<evidence type="ECO:0000256" key="15">
    <source>
        <dbReference type="SAM" id="SignalP"/>
    </source>
</evidence>
<name>A0A9D2XW01_NOTFU</name>
<evidence type="ECO:0000313" key="17">
    <source>
        <dbReference type="Proteomes" id="UP000822369"/>
    </source>
</evidence>
<keyword evidence="10" id="KW-1015">Disulfide bond</keyword>
<evidence type="ECO:0000256" key="3">
    <source>
        <dbReference type="ARBA" id="ARBA00022692"/>
    </source>
</evidence>
<organism evidence="16 17">
    <name type="scientific">Nothobranchius furzeri</name>
    <name type="common">Turquoise killifish</name>
    <dbReference type="NCBI Taxonomy" id="105023"/>
    <lineage>
        <taxon>Eukaryota</taxon>
        <taxon>Metazoa</taxon>
        <taxon>Chordata</taxon>
        <taxon>Craniata</taxon>
        <taxon>Vertebrata</taxon>
        <taxon>Euteleostomi</taxon>
        <taxon>Actinopterygii</taxon>
        <taxon>Neopterygii</taxon>
        <taxon>Teleostei</taxon>
        <taxon>Neoteleostei</taxon>
        <taxon>Acanthomorphata</taxon>
        <taxon>Ovalentaria</taxon>
        <taxon>Atherinomorphae</taxon>
        <taxon>Cyprinodontiformes</taxon>
        <taxon>Nothobranchiidae</taxon>
        <taxon>Nothobranchius</taxon>
    </lineage>
</organism>
<evidence type="ECO:0000256" key="7">
    <source>
        <dbReference type="ARBA" id="ARBA00023130"/>
    </source>
</evidence>
<dbReference type="PANTHER" id="PTHR10441:SF2">
    <property type="entry name" value="T-CELL SURFACE GLYCOPROTEIN CD8 ALPHA CHAIN"/>
    <property type="match status" value="1"/>
</dbReference>
<accession>A0A9D2XW01</accession>
<dbReference type="GO" id="GO:0002250">
    <property type="term" value="P:adaptive immune response"/>
    <property type="evidence" value="ECO:0007669"/>
    <property type="project" value="UniProtKB-KW"/>
</dbReference>
<keyword evidence="2" id="KW-1003">Cell membrane</keyword>
<feature type="signal peptide" evidence="15">
    <location>
        <begin position="1"/>
        <end position="21"/>
    </location>
</feature>
<dbReference type="EMBL" id="JAAVVJ010000014">
    <property type="protein sequence ID" value="KAF7208249.1"/>
    <property type="molecule type" value="Genomic_DNA"/>
</dbReference>
<dbReference type="Gene3D" id="2.60.40.10">
    <property type="entry name" value="Immunoglobulins"/>
    <property type="match status" value="1"/>
</dbReference>
<keyword evidence="8 14" id="KW-0472">Membrane</keyword>
<comment type="subcellular location">
    <subcellularLocation>
        <location evidence="1">Cell membrane</location>
        <topology evidence="1">Single-pass type I membrane protein</topology>
    </subcellularLocation>
</comment>
<evidence type="ECO:0000256" key="6">
    <source>
        <dbReference type="ARBA" id="ARBA00022989"/>
    </source>
</evidence>
<sequence>MDQKGIQMLLILLFCQKFISADKVKDGEEVSVSCDPKEKQIIFWFRTLDSLSMEFIATFSNIGIKKSSVEGFDVKYRMANEKTLIIKSFNNEKDSGIYGCAALYKGNELKFGPVTRVGEAKAKAVTPPAVLPTIQITPTTKPCICPKPGLSMFCNPLILGSLAGGCGLLLLLLIIISLYCNKMRTRRCPHHYKRKPRMDALEKQMTNRHV</sequence>
<evidence type="ECO:0000256" key="9">
    <source>
        <dbReference type="ARBA" id="ARBA00023139"/>
    </source>
</evidence>
<proteinExistence type="predicted"/>
<dbReference type="InterPro" id="IPR036179">
    <property type="entry name" value="Ig-like_dom_sf"/>
</dbReference>
<keyword evidence="3 14" id="KW-0812">Transmembrane</keyword>
<reference evidence="16" key="1">
    <citation type="submission" date="2020-03" db="EMBL/GenBank/DDBJ databases">
        <title>Intra-Species Differences in Population Size shape Life History and Genome Evolution.</title>
        <authorList>
            <person name="Willemsen D."/>
            <person name="Cui R."/>
            <person name="Valenzano D.R."/>
        </authorList>
    </citation>
    <scope>NUCLEOTIDE SEQUENCE</scope>
    <source>
        <strain evidence="16">GRZ</strain>
        <tissue evidence="16">Whole</tissue>
    </source>
</reference>
<dbReference type="InterPro" id="IPR013783">
    <property type="entry name" value="Ig-like_fold"/>
</dbReference>
<dbReference type="PANTHER" id="PTHR10441">
    <property type="entry name" value="CD8 ALPHA CHAIN"/>
    <property type="match status" value="1"/>
</dbReference>
<protein>
    <submittedName>
        <fullName evidence="16">LOC107385466-like protein</fullName>
    </submittedName>
</protein>
<keyword evidence="4 15" id="KW-0732">Signal</keyword>
<evidence type="ECO:0000256" key="1">
    <source>
        <dbReference type="ARBA" id="ARBA00004251"/>
    </source>
</evidence>
<evidence type="ECO:0000256" key="5">
    <source>
        <dbReference type="ARBA" id="ARBA00022859"/>
    </source>
</evidence>
<feature type="transmembrane region" description="Helical" evidence="14">
    <location>
        <begin position="157"/>
        <end position="180"/>
    </location>
</feature>
<evidence type="ECO:0000256" key="4">
    <source>
        <dbReference type="ARBA" id="ARBA00022729"/>
    </source>
</evidence>
<evidence type="ECO:0000256" key="14">
    <source>
        <dbReference type="SAM" id="Phobius"/>
    </source>
</evidence>
<keyword evidence="5" id="KW-0391">Immunity</keyword>
<dbReference type="InterPro" id="IPR015468">
    <property type="entry name" value="CD8_asu"/>
</dbReference>
<dbReference type="AlphaFoldDB" id="A0A9D2XW01"/>
<keyword evidence="6 14" id="KW-1133">Transmembrane helix</keyword>
<feature type="chain" id="PRO_5038342334" evidence="15">
    <location>
        <begin position="22"/>
        <end position="210"/>
    </location>
</feature>
<keyword evidence="7" id="KW-1064">Adaptive immunity</keyword>
<dbReference type="GO" id="GO:0005886">
    <property type="term" value="C:plasma membrane"/>
    <property type="evidence" value="ECO:0007669"/>
    <property type="project" value="UniProtKB-SubCell"/>
</dbReference>
<keyword evidence="11" id="KW-0325">Glycoprotein</keyword>
<gene>
    <name evidence="16" type="ORF">G4P62_010248</name>
</gene>
<dbReference type="OMA" id="MIVWFRV"/>
<dbReference type="CDD" id="cd00099">
    <property type="entry name" value="IgV"/>
    <property type="match status" value="1"/>
</dbReference>
<evidence type="ECO:0000256" key="10">
    <source>
        <dbReference type="ARBA" id="ARBA00023157"/>
    </source>
</evidence>
<keyword evidence="9" id="KW-0564">Palmitate</keyword>
<evidence type="ECO:0000256" key="12">
    <source>
        <dbReference type="ARBA" id="ARBA00023288"/>
    </source>
</evidence>
<dbReference type="KEGG" id="nfu:107385466"/>
<dbReference type="OrthoDB" id="9906515at2759"/>
<evidence type="ECO:0000256" key="13">
    <source>
        <dbReference type="ARBA" id="ARBA00023319"/>
    </source>
</evidence>